<dbReference type="SUPFAM" id="SSF53850">
    <property type="entry name" value="Periplasmic binding protein-like II"/>
    <property type="match status" value="2"/>
</dbReference>
<evidence type="ECO:0000256" key="1">
    <source>
        <dbReference type="SAM" id="SignalP"/>
    </source>
</evidence>
<keyword evidence="4" id="KW-1185">Reference proteome</keyword>
<dbReference type="GO" id="GO:0055037">
    <property type="term" value="C:recycling endosome"/>
    <property type="evidence" value="ECO:0007669"/>
    <property type="project" value="TreeGrafter"/>
</dbReference>
<dbReference type="PRINTS" id="PR00422">
    <property type="entry name" value="TRANSFERRIN"/>
</dbReference>
<dbReference type="CDD" id="cd13529">
    <property type="entry name" value="PBP2_transferrin"/>
    <property type="match status" value="1"/>
</dbReference>
<keyword evidence="1" id="KW-0732">Signal</keyword>
<feature type="chain" id="PRO_5032739452" evidence="1">
    <location>
        <begin position="24"/>
        <end position="450"/>
    </location>
</feature>
<dbReference type="GO" id="GO:0005769">
    <property type="term" value="C:early endosome"/>
    <property type="evidence" value="ECO:0007669"/>
    <property type="project" value="TreeGrafter"/>
</dbReference>
<name>A0A812BRE9_ACAPH</name>
<dbReference type="SMART" id="SM00094">
    <property type="entry name" value="TR_FER"/>
    <property type="match status" value="1"/>
</dbReference>
<feature type="domain" description="Transferrin-like" evidence="2">
    <location>
        <begin position="386"/>
        <end position="450"/>
    </location>
</feature>
<organism evidence="3 4">
    <name type="scientific">Acanthosepion pharaonis</name>
    <name type="common">Pharaoh cuttlefish</name>
    <name type="synonym">Sepia pharaonis</name>
    <dbReference type="NCBI Taxonomy" id="158019"/>
    <lineage>
        <taxon>Eukaryota</taxon>
        <taxon>Metazoa</taxon>
        <taxon>Spiralia</taxon>
        <taxon>Lophotrochozoa</taxon>
        <taxon>Mollusca</taxon>
        <taxon>Cephalopoda</taxon>
        <taxon>Coleoidea</taxon>
        <taxon>Decapodiformes</taxon>
        <taxon>Sepiida</taxon>
        <taxon>Sepiina</taxon>
        <taxon>Sepiidae</taxon>
        <taxon>Acanthosepion</taxon>
    </lineage>
</organism>
<dbReference type="Pfam" id="PF00405">
    <property type="entry name" value="Transferrin"/>
    <property type="match status" value="2"/>
</dbReference>
<dbReference type="GO" id="GO:0005615">
    <property type="term" value="C:extracellular space"/>
    <property type="evidence" value="ECO:0007669"/>
    <property type="project" value="TreeGrafter"/>
</dbReference>
<dbReference type="AlphaFoldDB" id="A0A812BRE9"/>
<feature type="domain" description="Transferrin-like" evidence="2">
    <location>
        <begin position="29"/>
        <end position="380"/>
    </location>
</feature>
<proteinExistence type="predicted"/>
<comment type="caution">
    <text evidence="3">The sequence shown here is derived from an EMBL/GenBank/DDBJ whole genome shotgun (WGS) entry which is preliminary data.</text>
</comment>
<dbReference type="Proteomes" id="UP000597762">
    <property type="component" value="Unassembled WGS sequence"/>
</dbReference>
<sequence length="450" mass="50293">MDAVRAVWIFLTLAILFLAQIKAENEFVIRWCVVNSAEKMKCEILKDNLKLISQQNNAFAAKVKKYELICQERKDIFDCMNNIQKNNVDLITLDPGQGFYASKYHNMRPIMAEMYNTDSDRLKFYAVAVINSVSNIDINSMQNKKVCFPGIGNGAGWIYPISTLIDKNLLKIIECNAIVKTVSAFFSSTCLPGGLSAFYNQLGNNPNKICELCDGYGDDHCTTSDPYAGYDGAFRCLERGIGDIAFVRDNTVALMLQNNTGAMSNFKLLCPFGSHMPLDQYKNCNWGKIPSHVIMASGTKTAEEIQPLKDFLILIDELFGVNGRFKNQFFLYNSNSVPMHGRMNLLFTDGTIGLEDLGKKDTDYTWIGDDFHKKLSSLNRCPLRTARWCVISLAEKTKCEDMLMALRAKNIKPDLDCILAENAIGCMKLIASGDADIVNLDAGDIYTAGK</sequence>
<dbReference type="GO" id="GO:0005886">
    <property type="term" value="C:plasma membrane"/>
    <property type="evidence" value="ECO:0007669"/>
    <property type="project" value="TreeGrafter"/>
</dbReference>
<feature type="signal peptide" evidence="1">
    <location>
        <begin position="1"/>
        <end position="23"/>
    </location>
</feature>
<reference evidence="3" key="1">
    <citation type="submission" date="2021-01" db="EMBL/GenBank/DDBJ databases">
        <authorList>
            <person name="Li R."/>
            <person name="Bekaert M."/>
        </authorList>
    </citation>
    <scope>NUCLEOTIDE SEQUENCE</scope>
    <source>
        <strain evidence="3">Farmed</strain>
    </source>
</reference>
<dbReference type="Gene3D" id="3.40.190.10">
    <property type="entry name" value="Periplasmic binding protein-like II"/>
    <property type="match status" value="3"/>
</dbReference>
<protein>
    <submittedName>
        <fullName evidence="3">MFI2</fullName>
    </submittedName>
</protein>
<dbReference type="PANTHER" id="PTHR11485:SF29">
    <property type="entry name" value="TRANSFERRIN 2"/>
    <property type="match status" value="1"/>
</dbReference>
<dbReference type="OrthoDB" id="9981115at2759"/>
<dbReference type="EMBL" id="CAHIKZ030000886">
    <property type="protein sequence ID" value="CAE1243575.1"/>
    <property type="molecule type" value="Genomic_DNA"/>
</dbReference>
<dbReference type="PANTHER" id="PTHR11485">
    <property type="entry name" value="TRANSFERRIN"/>
    <property type="match status" value="1"/>
</dbReference>
<evidence type="ECO:0000313" key="3">
    <source>
        <dbReference type="EMBL" id="CAE1243575.1"/>
    </source>
</evidence>
<dbReference type="GO" id="GO:0006826">
    <property type="term" value="P:iron ion transport"/>
    <property type="evidence" value="ECO:0007669"/>
    <property type="project" value="TreeGrafter"/>
</dbReference>
<evidence type="ECO:0000313" key="4">
    <source>
        <dbReference type="Proteomes" id="UP000597762"/>
    </source>
</evidence>
<dbReference type="InterPro" id="IPR001156">
    <property type="entry name" value="Transferrin-like_dom"/>
</dbReference>
<evidence type="ECO:0000259" key="2">
    <source>
        <dbReference type="PROSITE" id="PS51408"/>
    </source>
</evidence>
<gene>
    <name evidence="3" type="ORF">SPHA_23887</name>
</gene>
<accession>A0A812BRE9</accession>
<dbReference type="PROSITE" id="PS51408">
    <property type="entry name" value="TRANSFERRIN_LIKE_4"/>
    <property type="match status" value="2"/>
</dbReference>